<organism evidence="1 2">
    <name type="scientific">Staurois parvus</name>
    <dbReference type="NCBI Taxonomy" id="386267"/>
    <lineage>
        <taxon>Eukaryota</taxon>
        <taxon>Metazoa</taxon>
        <taxon>Chordata</taxon>
        <taxon>Craniata</taxon>
        <taxon>Vertebrata</taxon>
        <taxon>Euteleostomi</taxon>
        <taxon>Amphibia</taxon>
        <taxon>Batrachia</taxon>
        <taxon>Anura</taxon>
        <taxon>Neobatrachia</taxon>
        <taxon>Ranoidea</taxon>
        <taxon>Ranidae</taxon>
        <taxon>Staurois</taxon>
    </lineage>
</organism>
<reference evidence="1" key="1">
    <citation type="submission" date="2023-05" db="EMBL/GenBank/DDBJ databases">
        <authorList>
            <person name="Stuckert A."/>
        </authorList>
    </citation>
    <scope>NUCLEOTIDE SEQUENCE</scope>
</reference>
<accession>A0ABN9FZJ1</accession>
<evidence type="ECO:0000313" key="1">
    <source>
        <dbReference type="EMBL" id="CAI9602459.1"/>
    </source>
</evidence>
<name>A0ABN9FZJ1_9NEOB</name>
<dbReference type="Proteomes" id="UP001162483">
    <property type="component" value="Unassembled WGS sequence"/>
</dbReference>
<sequence length="59" mass="6529">MSCQSTPAWSHNGNGLITYWRQSLQLLICRERGPYEIPLVPFIGFFGCDLSVGKDTGAP</sequence>
<protein>
    <submittedName>
        <fullName evidence="1">Uncharacterized protein</fullName>
    </submittedName>
</protein>
<evidence type="ECO:0000313" key="2">
    <source>
        <dbReference type="Proteomes" id="UP001162483"/>
    </source>
</evidence>
<dbReference type="EMBL" id="CATNWA010017692">
    <property type="protein sequence ID" value="CAI9602459.1"/>
    <property type="molecule type" value="Genomic_DNA"/>
</dbReference>
<comment type="caution">
    <text evidence="1">The sequence shown here is derived from an EMBL/GenBank/DDBJ whole genome shotgun (WGS) entry which is preliminary data.</text>
</comment>
<gene>
    <name evidence="1" type="ORF">SPARVUS_LOCUS13139892</name>
</gene>
<proteinExistence type="predicted"/>
<keyword evidence="2" id="KW-1185">Reference proteome</keyword>